<protein>
    <submittedName>
        <fullName evidence="1">Uncharacterized protein</fullName>
    </submittedName>
</protein>
<dbReference type="EMBL" id="JACIJE010000002">
    <property type="protein sequence ID" value="MBB5688587.1"/>
    <property type="molecule type" value="Genomic_DNA"/>
</dbReference>
<dbReference type="InterPro" id="IPR045422">
    <property type="entry name" value="DUF6511"/>
</dbReference>
<dbReference type="AlphaFoldDB" id="A0A840XWQ6"/>
<proteinExistence type="predicted"/>
<sequence length="124" mass="13496">MPLAPAPRSLCAACRRPERGFGWFDPTSSRPPRPSVSFCSITCQGWWVRLARRSTAMVDLTEHERAALRAAMRAMAEVMAEIGWTTALNALSEQQVLTLAEVAVGAFQDAMRASASTASPEVPF</sequence>
<dbReference type="Pfam" id="PF20121">
    <property type="entry name" value="DUF6511"/>
    <property type="match status" value="1"/>
</dbReference>
<gene>
    <name evidence="1" type="ORF">FHS88_000703</name>
</gene>
<reference evidence="1 2" key="1">
    <citation type="submission" date="2020-08" db="EMBL/GenBank/DDBJ databases">
        <title>Genomic Encyclopedia of Type Strains, Phase IV (KMG-IV): sequencing the most valuable type-strain genomes for metagenomic binning, comparative biology and taxonomic classification.</title>
        <authorList>
            <person name="Goeker M."/>
        </authorList>
    </citation>
    <scope>NUCLEOTIDE SEQUENCE [LARGE SCALE GENOMIC DNA]</scope>
    <source>
        <strain evidence="1 2">DSM 25895</strain>
    </source>
</reference>
<dbReference type="RefSeq" id="WP_246419422.1">
    <property type="nucleotide sequence ID" value="NZ_JACIJE010000002.1"/>
</dbReference>
<keyword evidence="2" id="KW-1185">Reference proteome</keyword>
<organism evidence="1 2">
    <name type="scientific">Neoroseomonas alkaliterrae</name>
    <dbReference type="NCBI Taxonomy" id="1452450"/>
    <lineage>
        <taxon>Bacteria</taxon>
        <taxon>Pseudomonadati</taxon>
        <taxon>Pseudomonadota</taxon>
        <taxon>Alphaproteobacteria</taxon>
        <taxon>Acetobacterales</taxon>
        <taxon>Acetobacteraceae</taxon>
        <taxon>Neoroseomonas</taxon>
    </lineage>
</organism>
<accession>A0A840XWQ6</accession>
<evidence type="ECO:0000313" key="2">
    <source>
        <dbReference type="Proteomes" id="UP000562254"/>
    </source>
</evidence>
<name>A0A840XWQ6_9PROT</name>
<evidence type="ECO:0000313" key="1">
    <source>
        <dbReference type="EMBL" id="MBB5688587.1"/>
    </source>
</evidence>
<comment type="caution">
    <text evidence="1">The sequence shown here is derived from an EMBL/GenBank/DDBJ whole genome shotgun (WGS) entry which is preliminary data.</text>
</comment>
<dbReference type="Proteomes" id="UP000562254">
    <property type="component" value="Unassembled WGS sequence"/>
</dbReference>